<evidence type="ECO:0000313" key="3">
    <source>
        <dbReference type="EMBL" id="BED92058.1"/>
    </source>
</evidence>
<dbReference type="EMBL" id="AP027924">
    <property type="protein sequence ID" value="BED92058.1"/>
    <property type="molecule type" value="Genomic_DNA"/>
</dbReference>
<name>A0AA48HVC6_9FIRM</name>
<accession>A0AA48HVC6</accession>
<dbReference type="KEGG" id="ips:CfP315_0633"/>
<dbReference type="InterPro" id="IPR036457">
    <property type="entry name" value="PPM-type-like_dom_sf"/>
</dbReference>
<dbReference type="SUPFAM" id="SSF81606">
    <property type="entry name" value="PP2C-like"/>
    <property type="match status" value="1"/>
</dbReference>
<sequence>MKKTSLFFLNLEKILWKIIFFFLGYVLSRIKIFGEFYPFGLCLISTSRLTENTFSFLGSCLGFLTLSNGLLSFRYIFSLIIILVLNWAFEKTKFDKKILSPIIVFFSSFSMNLPFIFPQIKNSNYVMYLTESIISCIGAHIFSEGFFRLEKIIRKNKKISRNSLLYFFLMTNITMISLVKHKILNIQIFNSLLTVVTLFSLLVLKTNALSLMSVFYNTICFLTEVPYFLFLNYHLSNFILGFIKSSNKGLISVFYFLINLTIYSILRKNNFIEKSFICFGVEILIGILIFLLIPDYWILNSRAKINYGMFSDQRFTHIYLIQKIKLFSEAFKKTSRLIDKFSEIEFQKNNRTNEEVRETLKNNIDNMNDFCSDLCYRIDEDLIFDEEICSKIKMRLKSLILFSNVICRYNSVGKVLVQIVFEKSKLSETLIEEMHKQISIICGKGFAKPEVFDCENKVLARFYEKPKYNIVVQVDQKSSIQSRHCGDNFSYFFDGLGNSFALLNDGEGTGELAYVNANLINHLMKNLLRNEISSQMVFEIANSVLISSGQEITSTVDLFFLNLFTGNAKIVKAGAAPTFLYRNRKIRSIFEQTLPIGILPNVNSKIINFNLRENDSILMVSDGASSLNKKQIENIFTKFDRNKRILVREISEMALKNNLNEPDDITSICISLKV</sequence>
<feature type="transmembrane region" description="Helical" evidence="1">
    <location>
        <begin position="123"/>
        <end position="142"/>
    </location>
</feature>
<feature type="transmembrane region" description="Helical" evidence="1">
    <location>
        <begin position="98"/>
        <end position="117"/>
    </location>
</feature>
<feature type="transmembrane region" description="Helical" evidence="1">
    <location>
        <begin position="6"/>
        <end position="28"/>
    </location>
</feature>
<evidence type="ECO:0000256" key="1">
    <source>
        <dbReference type="SAM" id="Phobius"/>
    </source>
</evidence>
<feature type="transmembrane region" description="Helical" evidence="1">
    <location>
        <begin position="249"/>
        <end position="266"/>
    </location>
</feature>
<evidence type="ECO:0000259" key="2">
    <source>
        <dbReference type="SMART" id="SM00331"/>
    </source>
</evidence>
<dbReference type="Pfam" id="PF07228">
    <property type="entry name" value="SpoIIE"/>
    <property type="match status" value="1"/>
</dbReference>
<keyword evidence="1" id="KW-0812">Transmembrane</keyword>
<feature type="transmembrane region" description="Helical" evidence="1">
    <location>
        <begin position="211"/>
        <end position="229"/>
    </location>
</feature>
<feature type="transmembrane region" description="Helical" evidence="1">
    <location>
        <begin position="278"/>
        <end position="299"/>
    </location>
</feature>
<feature type="transmembrane region" description="Helical" evidence="1">
    <location>
        <begin position="72"/>
        <end position="89"/>
    </location>
</feature>
<dbReference type="SMART" id="SM00331">
    <property type="entry name" value="PP2C_SIG"/>
    <property type="match status" value="1"/>
</dbReference>
<gene>
    <name evidence="3" type="ORF">CfP315_0633</name>
</gene>
<dbReference type="InterPro" id="IPR001932">
    <property type="entry name" value="PPM-type_phosphatase-like_dom"/>
</dbReference>
<reference evidence="3" key="1">
    <citation type="journal article" date="2023" name="ISME J.">
        <title>Emergence of putative energy parasites within Clostridia revealed by genome analysis of a novel endosymbiotic clade.</title>
        <authorList>
            <person name="Takahashi K."/>
            <person name="Kuwahara H."/>
            <person name="Horikawa Y."/>
            <person name="Izawa K."/>
            <person name="Kato D."/>
            <person name="Inagaki T."/>
            <person name="Yuki M."/>
            <person name="Ohkuma M."/>
            <person name="Hongoh Y."/>
        </authorList>
    </citation>
    <scope>NUCLEOTIDE SEQUENCE</scope>
    <source>
        <strain evidence="3">CfP3-15</strain>
    </source>
</reference>
<protein>
    <submittedName>
        <fullName evidence="3">Stage II sporulation protein E</fullName>
    </submittedName>
</protein>
<keyword evidence="1" id="KW-0472">Membrane</keyword>
<dbReference type="Proteomes" id="UP001337580">
    <property type="component" value="Chromosome"/>
</dbReference>
<organism evidence="3">
    <name type="scientific">Candidatus Improbicoccus pseudotrichonymphae</name>
    <dbReference type="NCBI Taxonomy" id="3033792"/>
    <lineage>
        <taxon>Bacteria</taxon>
        <taxon>Bacillati</taxon>
        <taxon>Bacillota</taxon>
        <taxon>Clostridia</taxon>
        <taxon>Candidatus Improbicoccus</taxon>
    </lineage>
</organism>
<dbReference type="AlphaFoldDB" id="A0AA48HVC6"/>
<dbReference type="Gene3D" id="3.60.40.10">
    <property type="entry name" value="PPM-type phosphatase domain"/>
    <property type="match status" value="1"/>
</dbReference>
<proteinExistence type="predicted"/>
<keyword evidence="1" id="KW-1133">Transmembrane helix</keyword>
<feature type="domain" description="PPM-type phosphatase" evidence="2">
    <location>
        <begin position="469"/>
        <end position="672"/>
    </location>
</feature>
<feature type="transmembrane region" description="Helical" evidence="1">
    <location>
        <begin position="186"/>
        <end position="204"/>
    </location>
</feature>
<feature type="transmembrane region" description="Helical" evidence="1">
    <location>
        <begin position="163"/>
        <end position="180"/>
    </location>
</feature>